<feature type="non-terminal residue" evidence="4">
    <location>
        <position position="140"/>
    </location>
</feature>
<dbReference type="Gene3D" id="3.20.20.70">
    <property type="entry name" value="Aldolase class I"/>
    <property type="match status" value="1"/>
</dbReference>
<keyword evidence="3" id="KW-0664">Pyridoxine biosynthesis</keyword>
<dbReference type="EMBL" id="UINC01002667">
    <property type="protein sequence ID" value="SUZ99080.1"/>
    <property type="molecule type" value="Genomic_DNA"/>
</dbReference>
<name>A0A381S4T6_9ZZZZ</name>
<accession>A0A381S4T6</accession>
<dbReference type="GO" id="GO:0005829">
    <property type="term" value="C:cytosol"/>
    <property type="evidence" value="ECO:0007669"/>
    <property type="project" value="TreeGrafter"/>
</dbReference>
<sequence>MIKLFVNVDHVATVREARKTYEPDPLEAAIIAEKAGAYGITAHLREDRRHVQDDDIRRLKDQITTPLNLEMAAVDEMITIAIATKPFQVSVVPENRQEITTEGGLNILEQEDHLIEVGHKLKERDILFSLFIDPDAHQVK</sequence>
<evidence type="ECO:0000313" key="4">
    <source>
        <dbReference type="EMBL" id="SUZ99080.1"/>
    </source>
</evidence>
<dbReference type="InterPro" id="IPR004569">
    <property type="entry name" value="PyrdxlP_synth_PdxJ"/>
</dbReference>
<dbReference type="InterPro" id="IPR013785">
    <property type="entry name" value="Aldolase_TIM"/>
</dbReference>
<proteinExistence type="inferred from homology"/>
<reference evidence="4" key="1">
    <citation type="submission" date="2018-05" db="EMBL/GenBank/DDBJ databases">
        <authorList>
            <person name="Lanie J.A."/>
            <person name="Ng W.-L."/>
            <person name="Kazmierczak K.M."/>
            <person name="Andrzejewski T.M."/>
            <person name="Davidsen T.M."/>
            <person name="Wayne K.J."/>
            <person name="Tettelin H."/>
            <person name="Glass J.I."/>
            <person name="Rusch D."/>
            <person name="Podicherti R."/>
            <person name="Tsui H.-C.T."/>
            <person name="Winkler M.E."/>
        </authorList>
    </citation>
    <scope>NUCLEOTIDE SEQUENCE</scope>
</reference>
<dbReference type="Pfam" id="PF03740">
    <property type="entry name" value="PdxJ"/>
    <property type="match status" value="1"/>
</dbReference>
<dbReference type="GO" id="GO:0008615">
    <property type="term" value="P:pyridoxine biosynthetic process"/>
    <property type="evidence" value="ECO:0007669"/>
    <property type="project" value="UniProtKB-KW"/>
</dbReference>
<dbReference type="NCBIfam" id="NF003625">
    <property type="entry name" value="PRK05265.1-3"/>
    <property type="match status" value="1"/>
</dbReference>
<evidence type="ECO:0008006" key="5">
    <source>
        <dbReference type="Google" id="ProtNLM"/>
    </source>
</evidence>
<evidence type="ECO:0000256" key="2">
    <source>
        <dbReference type="ARBA" id="ARBA00022679"/>
    </source>
</evidence>
<dbReference type="HAMAP" id="MF_00279">
    <property type="entry name" value="PdxJ"/>
    <property type="match status" value="1"/>
</dbReference>
<dbReference type="AlphaFoldDB" id="A0A381S4T6"/>
<keyword evidence="1" id="KW-0963">Cytoplasm</keyword>
<protein>
    <recommendedName>
        <fullName evidence="5">Pyridoxine 5'-phosphate synthase</fullName>
    </recommendedName>
</protein>
<evidence type="ECO:0000256" key="3">
    <source>
        <dbReference type="ARBA" id="ARBA00023096"/>
    </source>
</evidence>
<keyword evidence="2" id="KW-0808">Transferase</keyword>
<dbReference type="SUPFAM" id="SSF63892">
    <property type="entry name" value="Pyridoxine 5'-phosphate synthase"/>
    <property type="match status" value="1"/>
</dbReference>
<dbReference type="InterPro" id="IPR036130">
    <property type="entry name" value="Pyridoxine-5'_phos_synth"/>
</dbReference>
<dbReference type="GO" id="GO:0033856">
    <property type="term" value="F:pyridoxine 5'-phosphate synthase activity"/>
    <property type="evidence" value="ECO:0007669"/>
    <property type="project" value="InterPro"/>
</dbReference>
<organism evidence="4">
    <name type="scientific">marine metagenome</name>
    <dbReference type="NCBI Taxonomy" id="408172"/>
    <lineage>
        <taxon>unclassified sequences</taxon>
        <taxon>metagenomes</taxon>
        <taxon>ecological metagenomes</taxon>
    </lineage>
</organism>
<gene>
    <name evidence="4" type="ORF">METZ01_LOCUS51934</name>
</gene>
<evidence type="ECO:0000256" key="1">
    <source>
        <dbReference type="ARBA" id="ARBA00022490"/>
    </source>
</evidence>
<dbReference type="PANTHER" id="PTHR30456:SF0">
    <property type="entry name" value="PYRIDOXINE 5'-PHOSPHATE SYNTHASE"/>
    <property type="match status" value="1"/>
</dbReference>
<dbReference type="PANTHER" id="PTHR30456">
    <property type="entry name" value="PYRIDOXINE 5'-PHOSPHATE SYNTHASE"/>
    <property type="match status" value="1"/>
</dbReference>